<dbReference type="SMART" id="SM00849">
    <property type="entry name" value="Lactamase_B"/>
    <property type="match status" value="1"/>
</dbReference>
<accession>A0A366DZ33</accession>
<dbReference type="CDD" id="cd07731">
    <property type="entry name" value="ComA-like_MBL-fold"/>
    <property type="match status" value="1"/>
</dbReference>
<dbReference type="GO" id="GO:0016787">
    <property type="term" value="F:hydrolase activity"/>
    <property type="evidence" value="ECO:0007669"/>
    <property type="project" value="UniProtKB-KW"/>
</dbReference>
<dbReference type="InterPro" id="IPR036866">
    <property type="entry name" value="RibonucZ/Hydroxyglut_hydro"/>
</dbReference>
<dbReference type="PANTHER" id="PTHR30619:SF7">
    <property type="entry name" value="BETA-LACTAMASE DOMAIN PROTEIN"/>
    <property type="match status" value="1"/>
</dbReference>
<dbReference type="RefSeq" id="WP_113869374.1">
    <property type="nucleotide sequence ID" value="NZ_BAABQN010000015.1"/>
</dbReference>
<comment type="caution">
    <text evidence="2">The sequence shown here is derived from an EMBL/GenBank/DDBJ whole genome shotgun (WGS) entry which is preliminary data.</text>
</comment>
<evidence type="ECO:0000313" key="3">
    <source>
        <dbReference type="Proteomes" id="UP000252254"/>
    </source>
</evidence>
<evidence type="ECO:0000259" key="1">
    <source>
        <dbReference type="SMART" id="SM00849"/>
    </source>
</evidence>
<evidence type="ECO:0000313" key="2">
    <source>
        <dbReference type="EMBL" id="RBO95371.1"/>
    </source>
</evidence>
<dbReference type="STRING" id="200904.GCA_900168775_02854"/>
<protein>
    <submittedName>
        <fullName evidence="2">Beta-lactamase superfamily II metal-dependent hydrolase</fullName>
    </submittedName>
</protein>
<sequence>MRSLRHYVVFTILFFAFHPTCISAEETVMRVHFINVGQGDSILIQTPNEENILIDGGPPAAGEKVKTYLKNQGVKTLDLVIATHPDIDHIGGLLSVINQIPIKEVWDSGKFYYTRTYHQYFRDLKKKYIPIHIAELHEVKALADNISLIVLNANSILKTNNQSSLAMQLTYGEVDFLLMSDVEKKQEIKIMQRTDVDAEIIKVAHHGSDTSSSFAFLQAVDPEVAILSYGKDNTYGHPTLATVNNLLRSGATIYSTAKAGDIVITTDGEDYTISNTGIDRVLIKPIR</sequence>
<reference evidence="2 3" key="1">
    <citation type="submission" date="2018-06" db="EMBL/GenBank/DDBJ databases">
        <title>Genomic Encyclopedia of Type Strains, Phase IV (KMG-IV): sequencing the most valuable type-strain genomes for metagenomic binning, comparative biology and taxonomic classification.</title>
        <authorList>
            <person name="Goeker M."/>
        </authorList>
    </citation>
    <scope>NUCLEOTIDE SEQUENCE [LARGE SCALE GENOMIC DNA]</scope>
    <source>
        <strain evidence="2 3">DSM 15140</strain>
    </source>
</reference>
<name>A0A366DZ33_9BACI</name>
<dbReference type="OrthoDB" id="9761531at2"/>
<keyword evidence="3" id="KW-1185">Reference proteome</keyword>
<dbReference type="Pfam" id="PF00753">
    <property type="entry name" value="Lactamase_B"/>
    <property type="match status" value="1"/>
</dbReference>
<dbReference type="InterPro" id="IPR035681">
    <property type="entry name" value="ComA-like_MBL"/>
</dbReference>
<dbReference type="EMBL" id="QNRI01000008">
    <property type="protein sequence ID" value="RBO95371.1"/>
    <property type="molecule type" value="Genomic_DNA"/>
</dbReference>
<dbReference type="AlphaFoldDB" id="A0A366DZ33"/>
<dbReference type="InterPro" id="IPR052159">
    <property type="entry name" value="Competence_DNA_uptake"/>
</dbReference>
<keyword evidence="2" id="KW-0378">Hydrolase</keyword>
<dbReference type="Proteomes" id="UP000252254">
    <property type="component" value="Unassembled WGS sequence"/>
</dbReference>
<dbReference type="InterPro" id="IPR001279">
    <property type="entry name" value="Metallo-B-lactamas"/>
</dbReference>
<dbReference type="SUPFAM" id="SSF56281">
    <property type="entry name" value="Metallo-hydrolase/oxidoreductase"/>
    <property type="match status" value="1"/>
</dbReference>
<organism evidence="2 3">
    <name type="scientific">Paraliobacillus ryukyuensis</name>
    <dbReference type="NCBI Taxonomy" id="200904"/>
    <lineage>
        <taxon>Bacteria</taxon>
        <taxon>Bacillati</taxon>
        <taxon>Bacillota</taxon>
        <taxon>Bacilli</taxon>
        <taxon>Bacillales</taxon>
        <taxon>Bacillaceae</taxon>
        <taxon>Paraliobacillus</taxon>
    </lineage>
</organism>
<dbReference type="PANTHER" id="PTHR30619">
    <property type="entry name" value="DNA INTERNALIZATION/COMPETENCE PROTEIN COMEC/REC2"/>
    <property type="match status" value="1"/>
</dbReference>
<feature type="domain" description="Metallo-beta-lactamase" evidence="1">
    <location>
        <begin position="38"/>
        <end position="231"/>
    </location>
</feature>
<dbReference type="Gene3D" id="3.60.15.10">
    <property type="entry name" value="Ribonuclease Z/Hydroxyacylglutathione hydrolase-like"/>
    <property type="match status" value="1"/>
</dbReference>
<gene>
    <name evidence="2" type="ORF">DES48_10881</name>
</gene>
<proteinExistence type="predicted"/>